<sequence>MSVLLHLTLRSIANRRLTVSLTALAIALAVAMLLGVERLRHDAREGFAQTISGTDLIVGARSGAVQLLLYSVFHIGDATNNVSWHSIEAIAEHPQVEWLVPISLGDSHRGFRVVGTSAEFFERYRYGRGREIGFAEGRPFSDLFDTVVGAEVAARFGYRVGQSIVVSHGAGEVAFADHDDRPFTIVGILERTGTPVDRSVFVSLEAIEAIHVDWVGGARIPGVSIPTEQLHRFDLRPKAVTAALVGLNSRVAVFRVQRFVNTYPDEPLMAILPGATLQQLWSVIGVVERALLAVSAIVVLVGLAGLVAVVIASLGERRRELAILRAMGASPAHVFGLLALESALIGLIGCGVGFAMVQSGALLVGPWLEARHGLLLSAGWPSHGEWMLLGAVMSAAFVASLVPGFRAYRYSLADGMSVRI</sequence>
<evidence type="ECO:0000259" key="7">
    <source>
        <dbReference type="Pfam" id="PF02687"/>
    </source>
</evidence>
<dbReference type="Proteomes" id="UP000599523">
    <property type="component" value="Unassembled WGS sequence"/>
</dbReference>
<dbReference type="InterPro" id="IPR051125">
    <property type="entry name" value="ABC-4/HrtB_transporter"/>
</dbReference>
<feature type="domain" description="MacB-like periplasmic core" evidence="8">
    <location>
        <begin position="21"/>
        <end position="209"/>
    </location>
</feature>
<evidence type="ECO:0000313" key="10">
    <source>
        <dbReference type="Proteomes" id="UP000599523"/>
    </source>
</evidence>
<dbReference type="InterPro" id="IPR025857">
    <property type="entry name" value="MacB_PCD"/>
</dbReference>
<reference evidence="9" key="1">
    <citation type="submission" date="2019-12" db="EMBL/GenBank/DDBJ databases">
        <title>Comparative genomics gives insights into the taxonomy of the Azoarcus-Aromatoleum group and reveals separate origins of nif in the plant-associated Azoarcus and non-plant-associated Aromatoleum sub-groups.</title>
        <authorList>
            <person name="Lafos M."/>
            <person name="Maluk M."/>
            <person name="Batista M."/>
            <person name="Junghare M."/>
            <person name="Carmona M."/>
            <person name="Faoro H."/>
            <person name="Cruz L.M."/>
            <person name="Battistoni F."/>
            <person name="De Souza E."/>
            <person name="Pedrosa F."/>
            <person name="Chen W.-M."/>
            <person name="Poole P.S."/>
            <person name="Dixon R.A."/>
            <person name="James E.K."/>
        </authorList>
    </citation>
    <scope>NUCLEOTIDE SEQUENCE</scope>
    <source>
        <strain evidence="9">NSC3</strain>
    </source>
</reference>
<evidence type="ECO:0000256" key="6">
    <source>
        <dbReference type="SAM" id="Phobius"/>
    </source>
</evidence>
<evidence type="ECO:0000256" key="5">
    <source>
        <dbReference type="ARBA" id="ARBA00023136"/>
    </source>
</evidence>
<evidence type="ECO:0000256" key="4">
    <source>
        <dbReference type="ARBA" id="ARBA00022989"/>
    </source>
</evidence>
<name>A0A972F604_9RHOO</name>
<dbReference type="PANTHER" id="PTHR43738">
    <property type="entry name" value="ABC TRANSPORTER, MEMBRANE PROTEIN"/>
    <property type="match status" value="1"/>
</dbReference>
<keyword evidence="2" id="KW-1003">Cell membrane</keyword>
<feature type="domain" description="ABC3 transporter permease C-terminal" evidence="7">
    <location>
        <begin position="293"/>
        <end position="411"/>
    </location>
</feature>
<keyword evidence="4 6" id="KW-1133">Transmembrane helix</keyword>
<dbReference type="InterPro" id="IPR003838">
    <property type="entry name" value="ABC3_permease_C"/>
</dbReference>
<feature type="transmembrane region" description="Helical" evidence="6">
    <location>
        <begin position="334"/>
        <end position="357"/>
    </location>
</feature>
<protein>
    <submittedName>
        <fullName evidence="9">FtsX-like permease family protein</fullName>
    </submittedName>
</protein>
<dbReference type="AlphaFoldDB" id="A0A972F604"/>
<dbReference type="EMBL" id="WTVM01000012">
    <property type="protein sequence ID" value="NMG02014.1"/>
    <property type="molecule type" value="Genomic_DNA"/>
</dbReference>
<keyword evidence="5 6" id="KW-0472">Membrane</keyword>
<evidence type="ECO:0000256" key="1">
    <source>
        <dbReference type="ARBA" id="ARBA00004651"/>
    </source>
</evidence>
<accession>A0A972F604</accession>
<evidence type="ECO:0000256" key="2">
    <source>
        <dbReference type="ARBA" id="ARBA00022475"/>
    </source>
</evidence>
<dbReference type="Pfam" id="PF02687">
    <property type="entry name" value="FtsX"/>
    <property type="match status" value="1"/>
</dbReference>
<organism evidence="9 10">
    <name type="scientific">Azoarcus taiwanensis</name>
    <dbReference type="NCBI Taxonomy" id="666964"/>
    <lineage>
        <taxon>Bacteria</taxon>
        <taxon>Pseudomonadati</taxon>
        <taxon>Pseudomonadota</taxon>
        <taxon>Betaproteobacteria</taxon>
        <taxon>Rhodocyclales</taxon>
        <taxon>Zoogloeaceae</taxon>
        <taxon>Azoarcus</taxon>
    </lineage>
</organism>
<feature type="transmembrane region" description="Helical" evidence="6">
    <location>
        <begin position="386"/>
        <end position="408"/>
    </location>
</feature>
<feature type="transmembrane region" description="Helical" evidence="6">
    <location>
        <begin position="290"/>
        <end position="314"/>
    </location>
</feature>
<evidence type="ECO:0000256" key="3">
    <source>
        <dbReference type="ARBA" id="ARBA00022692"/>
    </source>
</evidence>
<proteinExistence type="predicted"/>
<comment type="subcellular location">
    <subcellularLocation>
        <location evidence="1">Cell membrane</location>
        <topology evidence="1">Multi-pass membrane protein</topology>
    </subcellularLocation>
</comment>
<comment type="caution">
    <text evidence="9">The sequence shown here is derived from an EMBL/GenBank/DDBJ whole genome shotgun (WGS) entry which is preliminary data.</text>
</comment>
<keyword evidence="3 6" id="KW-0812">Transmembrane</keyword>
<evidence type="ECO:0000313" key="9">
    <source>
        <dbReference type="EMBL" id="NMG02014.1"/>
    </source>
</evidence>
<keyword evidence="10" id="KW-1185">Reference proteome</keyword>
<evidence type="ECO:0000259" key="8">
    <source>
        <dbReference type="Pfam" id="PF12704"/>
    </source>
</evidence>
<dbReference type="RefSeq" id="WP_168986804.1">
    <property type="nucleotide sequence ID" value="NZ_CAWPHM010000033.1"/>
</dbReference>
<dbReference type="PANTHER" id="PTHR43738:SF2">
    <property type="entry name" value="ABC TRANSPORTER PERMEASE"/>
    <property type="match status" value="1"/>
</dbReference>
<gene>
    <name evidence="9" type="ORF">GPA21_03385</name>
</gene>
<dbReference type="GO" id="GO:0005886">
    <property type="term" value="C:plasma membrane"/>
    <property type="evidence" value="ECO:0007669"/>
    <property type="project" value="UniProtKB-SubCell"/>
</dbReference>
<dbReference type="Pfam" id="PF12704">
    <property type="entry name" value="MacB_PCD"/>
    <property type="match status" value="1"/>
</dbReference>